<keyword evidence="2" id="KW-0378">Hydrolase</keyword>
<dbReference type="InterPro" id="IPR005135">
    <property type="entry name" value="Endo/exonuclease/phosphatase"/>
</dbReference>
<dbReference type="RefSeq" id="WP_094366949.1">
    <property type="nucleotide sequence ID" value="NZ_NOJY02000017.1"/>
</dbReference>
<dbReference type="AlphaFoldDB" id="A0A371J2N7"/>
<dbReference type="Proteomes" id="UP000215694">
    <property type="component" value="Unassembled WGS sequence"/>
</dbReference>
<keyword evidence="3" id="KW-1185">Reference proteome</keyword>
<dbReference type="InterPro" id="IPR051916">
    <property type="entry name" value="GPI-anchor_lipid_remodeler"/>
</dbReference>
<dbReference type="PANTHER" id="PTHR14859:SF1">
    <property type="entry name" value="PGAP2-INTERACTING PROTEIN"/>
    <property type="match status" value="1"/>
</dbReference>
<dbReference type="InterPro" id="IPR036691">
    <property type="entry name" value="Endo/exonu/phosph_ase_sf"/>
</dbReference>
<keyword evidence="2" id="KW-0540">Nuclease</keyword>
<accession>A0A371J2N7</accession>
<evidence type="ECO:0000313" key="3">
    <source>
        <dbReference type="Proteomes" id="UP000215694"/>
    </source>
</evidence>
<protein>
    <submittedName>
        <fullName evidence="2">Endonuclease</fullName>
    </submittedName>
</protein>
<dbReference type="SUPFAM" id="SSF56219">
    <property type="entry name" value="DNase I-like"/>
    <property type="match status" value="1"/>
</dbReference>
<comment type="caution">
    <text evidence="2">The sequence shown here is derived from an EMBL/GenBank/DDBJ whole genome shotgun (WGS) entry which is preliminary data.</text>
</comment>
<dbReference type="Gene3D" id="3.60.10.10">
    <property type="entry name" value="Endonuclease/exonuclease/phosphatase"/>
    <property type="match status" value="1"/>
</dbReference>
<dbReference type="PANTHER" id="PTHR14859">
    <property type="entry name" value="CALCOFLUOR WHITE HYPERSENSITIVE PROTEIN PRECURSOR"/>
    <property type="match status" value="1"/>
</dbReference>
<organism evidence="2 3">
    <name type="scientific">Romboutsia weinsteinii</name>
    <dbReference type="NCBI Taxonomy" id="2020949"/>
    <lineage>
        <taxon>Bacteria</taxon>
        <taxon>Bacillati</taxon>
        <taxon>Bacillota</taxon>
        <taxon>Clostridia</taxon>
        <taxon>Peptostreptococcales</taxon>
        <taxon>Peptostreptococcaceae</taxon>
        <taxon>Romboutsia</taxon>
    </lineage>
</organism>
<keyword evidence="2" id="KW-0255">Endonuclease</keyword>
<sequence>MKILTYNIHKGMDANNVLKLGKMIDYFKENDFDIICLQEVLNHQFLKIKKDLKYDGVFATNVNKPAMLFGVCTLSKHPINYSSHVFLTSKKEQRGFLNIETKIDDLKLNVINTHLGLDKEERYTQIDEILDYTNRLTGKNILCGDFNERNINISKFNDASVVLNLNCVPTFGKSWARIDYIFVDKRLDIKDYSVDKINLSDHYPVISKIY</sequence>
<dbReference type="GO" id="GO:0016020">
    <property type="term" value="C:membrane"/>
    <property type="evidence" value="ECO:0007669"/>
    <property type="project" value="GOC"/>
</dbReference>
<dbReference type="GO" id="GO:0004519">
    <property type="term" value="F:endonuclease activity"/>
    <property type="evidence" value="ECO:0007669"/>
    <property type="project" value="UniProtKB-KW"/>
</dbReference>
<evidence type="ECO:0000313" key="2">
    <source>
        <dbReference type="EMBL" id="RDY26985.1"/>
    </source>
</evidence>
<proteinExistence type="predicted"/>
<dbReference type="GO" id="GO:0006506">
    <property type="term" value="P:GPI anchor biosynthetic process"/>
    <property type="evidence" value="ECO:0007669"/>
    <property type="project" value="TreeGrafter"/>
</dbReference>
<dbReference type="Pfam" id="PF03372">
    <property type="entry name" value="Exo_endo_phos"/>
    <property type="match status" value="1"/>
</dbReference>
<dbReference type="OrthoDB" id="9793162at2"/>
<evidence type="ECO:0000259" key="1">
    <source>
        <dbReference type="Pfam" id="PF03372"/>
    </source>
</evidence>
<name>A0A371J2N7_9FIRM</name>
<reference evidence="2 3" key="1">
    <citation type="journal article" date="2017" name="Genome Announc.">
        <title>Draft Genome Sequence of Romboutsia weinsteinii sp. nov. Strain CCRI-19649(T) Isolated from Surface Water.</title>
        <authorList>
            <person name="Maheux A.F."/>
            <person name="Boudreau D.K."/>
            <person name="Berube E."/>
            <person name="Boissinot M."/>
            <person name="Cantin P."/>
            <person name="Raymond F."/>
            <person name="Corbeil J."/>
            <person name="Omar R.F."/>
            <person name="Bergeron M.G."/>
        </authorList>
    </citation>
    <scope>NUCLEOTIDE SEQUENCE [LARGE SCALE GENOMIC DNA]</scope>
    <source>
        <strain evidence="2 3">CCRI-19649</strain>
    </source>
</reference>
<feature type="domain" description="Endonuclease/exonuclease/phosphatase" evidence="1">
    <location>
        <begin position="4"/>
        <end position="202"/>
    </location>
</feature>
<dbReference type="EMBL" id="NOJY02000017">
    <property type="protein sequence ID" value="RDY26985.1"/>
    <property type="molecule type" value="Genomic_DNA"/>
</dbReference>
<gene>
    <name evidence="2" type="ORF">CHL78_010970</name>
</gene>